<protein>
    <recommendedName>
        <fullName evidence="2">Outer membrane channel protein CpnT-like N-terminal domain-containing protein</fullName>
    </recommendedName>
</protein>
<dbReference type="AlphaFoldDB" id="A0A0U1Z2K8"/>
<dbReference type="InterPro" id="IPR057746">
    <property type="entry name" value="CpnT-like_N"/>
</dbReference>
<gene>
    <name evidence="4" type="ORF">AWN90_18610</name>
</gene>
<evidence type="ECO:0000256" key="1">
    <source>
        <dbReference type="SAM" id="MobiDB-lite"/>
    </source>
</evidence>
<evidence type="ECO:0000313" key="3">
    <source>
        <dbReference type="EMBL" id="AJO72781.1"/>
    </source>
</evidence>
<name>A0A0U1Z2K8_9NOCA</name>
<organism evidence="3">
    <name type="scientific">Nocardia terpenica</name>
    <dbReference type="NCBI Taxonomy" id="455432"/>
    <lineage>
        <taxon>Bacteria</taxon>
        <taxon>Bacillati</taxon>
        <taxon>Actinomycetota</taxon>
        <taxon>Actinomycetes</taxon>
        <taxon>Mycobacteriales</taxon>
        <taxon>Nocardiaceae</taxon>
        <taxon>Nocardia</taxon>
    </lineage>
</organism>
<keyword evidence="5" id="KW-1185">Reference proteome</keyword>
<proteinExistence type="predicted"/>
<dbReference type="EMBL" id="KP161205">
    <property type="protein sequence ID" value="AJO72781.1"/>
    <property type="molecule type" value="Genomic_DNA"/>
</dbReference>
<feature type="compositionally biased region" description="Basic and acidic residues" evidence="1">
    <location>
        <begin position="307"/>
        <end position="320"/>
    </location>
</feature>
<evidence type="ECO:0000259" key="2">
    <source>
        <dbReference type="Pfam" id="PF25547"/>
    </source>
</evidence>
<dbReference type="EMBL" id="LWGR01000003">
    <property type="protein sequence ID" value="KZM75398.1"/>
    <property type="molecule type" value="Genomic_DNA"/>
</dbReference>
<reference evidence="4 5" key="3">
    <citation type="submission" date="2016-04" db="EMBL/GenBank/DDBJ databases">
        <authorList>
            <person name="Evans L.H."/>
            <person name="Alamgir A."/>
            <person name="Owens N."/>
            <person name="Weber N.D."/>
            <person name="Virtaneva K."/>
            <person name="Barbian K."/>
            <person name="Babar A."/>
            <person name="Rosenke K."/>
        </authorList>
    </citation>
    <scope>NUCLEOTIDE SEQUENCE [LARGE SCALE GENOMIC DNA]</scope>
    <source>
        <strain evidence="4 5">IFM 0406</strain>
    </source>
</reference>
<evidence type="ECO:0000313" key="4">
    <source>
        <dbReference type="EMBL" id="KZM75398.1"/>
    </source>
</evidence>
<accession>A0A0U1Z2K8</accession>
<feature type="domain" description="Outer membrane channel protein CpnT-like N-terminal" evidence="2">
    <location>
        <begin position="14"/>
        <end position="148"/>
    </location>
</feature>
<evidence type="ECO:0000313" key="5">
    <source>
        <dbReference type="Proteomes" id="UP000076512"/>
    </source>
</evidence>
<dbReference type="Proteomes" id="UP000076512">
    <property type="component" value="Unassembled WGS sequence"/>
</dbReference>
<feature type="region of interest" description="Disordered" evidence="1">
    <location>
        <begin position="224"/>
        <end position="336"/>
    </location>
</feature>
<dbReference type="Pfam" id="PF25547">
    <property type="entry name" value="WXG100_2"/>
    <property type="match status" value="1"/>
</dbReference>
<reference evidence="3" key="2">
    <citation type="journal article" date="2016" name="Org. Biomol. Chem.">
        <title>Target-specific identification and characterization of the putative gene cluster for brasilinolide biosynthesis revealing the mechanistic insights and combinatorial synthetic utility of 2-deoxy-l-fucose biosynthetic enzymes.</title>
        <authorList>
            <person name="Chiu H.T."/>
            <person name="Weng C.P."/>
            <person name="Lin Y.C."/>
            <person name="Chen K.H."/>
        </authorList>
    </citation>
    <scope>NUCLEOTIDE SEQUENCE</scope>
    <source>
        <strain evidence="3">IFM 0406</strain>
    </source>
</reference>
<dbReference type="STRING" id="455432.AWN90_18610"/>
<reference evidence="3" key="1">
    <citation type="submission" date="2014-11" db="EMBL/GenBank/DDBJ databases">
        <authorList>
            <person name="Zhu J."/>
            <person name="Qi W."/>
            <person name="Song R."/>
        </authorList>
    </citation>
    <scope>NUCLEOTIDE SEQUENCE</scope>
    <source>
        <strain evidence="3">IFM 0406</strain>
    </source>
</reference>
<feature type="compositionally biased region" description="Basic residues" evidence="1">
    <location>
        <begin position="321"/>
        <end position="336"/>
    </location>
</feature>
<sequence>MTLTRPPLIPDFLLDFVAGHWPHGDEDAMRRLAGHWSEMADALKKLQGPADQTMTAALSAIGGQTHAAMATYWQEISGGSASDLDGLIAVCENFAEQLEHGATDIEHAKLTIYISIGTMVAMAFIPFGQIADLAAVAAVRLAIRRVVQQLIGKIMTKGATFLVEREGMQLAARWGARLGTQAAMGSALGAGTDLAAQGIQVAEHHREGGIDWGRCVGRVRCRGGRGWRDDRRGNQPRRGKAPGPGGHGVQQAGWRRGPLGERDARQCRRQHRRPGRDLRGPSCRSRQCGGRGRRRPQPSPSLRGRTAHPDRVADGFDPRIHRPPRPFRCRARLRRR</sequence>